<dbReference type="InterPro" id="IPR005333">
    <property type="entry name" value="Transcription_factor_TCP"/>
</dbReference>
<dbReference type="PANTHER" id="PTHR31072">
    <property type="entry name" value="TRANSCRIPTION FACTOR TCP4-RELATED"/>
    <property type="match status" value="1"/>
</dbReference>
<organism evidence="8 9">
    <name type="scientific">Heracleum sosnowskyi</name>
    <dbReference type="NCBI Taxonomy" id="360622"/>
    <lineage>
        <taxon>Eukaryota</taxon>
        <taxon>Viridiplantae</taxon>
        <taxon>Streptophyta</taxon>
        <taxon>Embryophyta</taxon>
        <taxon>Tracheophyta</taxon>
        <taxon>Spermatophyta</taxon>
        <taxon>Magnoliopsida</taxon>
        <taxon>eudicotyledons</taxon>
        <taxon>Gunneridae</taxon>
        <taxon>Pentapetalae</taxon>
        <taxon>asterids</taxon>
        <taxon>campanulids</taxon>
        <taxon>Apiales</taxon>
        <taxon>Apiaceae</taxon>
        <taxon>Apioideae</taxon>
        <taxon>apioid superclade</taxon>
        <taxon>Tordylieae</taxon>
        <taxon>Tordyliinae</taxon>
        <taxon>Heracleum</taxon>
    </lineage>
</organism>
<feature type="region of interest" description="Disordered" evidence="6">
    <location>
        <begin position="1"/>
        <end position="25"/>
    </location>
</feature>
<dbReference type="PANTHER" id="PTHR31072:SF268">
    <property type="entry name" value="TCP DOMAIN-CONTAINING PROTEIN"/>
    <property type="match status" value="1"/>
</dbReference>
<keyword evidence="3" id="KW-0238">DNA-binding</keyword>
<comment type="subcellular location">
    <subcellularLocation>
        <location evidence="1">Nucleus</location>
    </subcellularLocation>
</comment>
<evidence type="ECO:0000256" key="6">
    <source>
        <dbReference type="SAM" id="MobiDB-lite"/>
    </source>
</evidence>
<keyword evidence="9" id="KW-1185">Reference proteome</keyword>
<evidence type="ECO:0000256" key="5">
    <source>
        <dbReference type="ARBA" id="ARBA00023242"/>
    </source>
</evidence>
<accession>A0AAD8MSP6</accession>
<comment type="caution">
    <text evidence="8">The sequence shown here is derived from an EMBL/GenBank/DDBJ whole genome shotgun (WGS) entry which is preliminary data.</text>
</comment>
<dbReference type="GO" id="GO:0003700">
    <property type="term" value="F:DNA-binding transcription factor activity"/>
    <property type="evidence" value="ECO:0007669"/>
    <property type="project" value="InterPro"/>
</dbReference>
<feature type="domain" description="TCP" evidence="7">
    <location>
        <begin position="52"/>
        <end position="102"/>
    </location>
</feature>
<gene>
    <name evidence="8" type="ORF">POM88_016183</name>
</gene>
<keyword evidence="5" id="KW-0539">Nucleus</keyword>
<evidence type="ECO:0000256" key="2">
    <source>
        <dbReference type="ARBA" id="ARBA00023015"/>
    </source>
</evidence>
<sequence>MINKSRGKIVRAKEEGETNTDIKSSSTTTLISRQWAGFKNPRIIRVPRYFGGKDRHNKVFTVSGLRDRRIRLSVPSAVQLYDLQDRLGLNQVECYKKCARTL</sequence>
<feature type="compositionally biased region" description="Basic residues" evidence="6">
    <location>
        <begin position="1"/>
        <end position="10"/>
    </location>
</feature>
<proteinExistence type="predicted"/>
<evidence type="ECO:0000256" key="1">
    <source>
        <dbReference type="ARBA" id="ARBA00004123"/>
    </source>
</evidence>
<evidence type="ECO:0000313" key="9">
    <source>
        <dbReference type="Proteomes" id="UP001237642"/>
    </source>
</evidence>
<evidence type="ECO:0000259" key="7">
    <source>
        <dbReference type="PROSITE" id="PS51369"/>
    </source>
</evidence>
<reference evidence="8" key="1">
    <citation type="submission" date="2023-02" db="EMBL/GenBank/DDBJ databases">
        <title>Genome of toxic invasive species Heracleum sosnowskyi carries increased number of genes despite the absence of recent whole-genome duplications.</title>
        <authorList>
            <person name="Schelkunov M."/>
            <person name="Shtratnikova V."/>
            <person name="Makarenko M."/>
            <person name="Klepikova A."/>
            <person name="Omelchenko D."/>
            <person name="Novikova G."/>
            <person name="Obukhova E."/>
            <person name="Bogdanov V."/>
            <person name="Penin A."/>
            <person name="Logacheva M."/>
        </authorList>
    </citation>
    <scope>NUCLEOTIDE SEQUENCE</scope>
    <source>
        <strain evidence="8">Hsosn_3</strain>
        <tissue evidence="8">Leaf</tissue>
    </source>
</reference>
<dbReference type="InterPro" id="IPR017887">
    <property type="entry name" value="TF_TCP_subgr"/>
</dbReference>
<dbReference type="PROSITE" id="PS51369">
    <property type="entry name" value="TCP"/>
    <property type="match status" value="1"/>
</dbReference>
<keyword evidence="2" id="KW-0805">Transcription regulation</keyword>
<evidence type="ECO:0000256" key="3">
    <source>
        <dbReference type="ARBA" id="ARBA00023125"/>
    </source>
</evidence>
<name>A0AAD8MSP6_9APIA</name>
<evidence type="ECO:0000256" key="4">
    <source>
        <dbReference type="ARBA" id="ARBA00023163"/>
    </source>
</evidence>
<keyword evidence="4" id="KW-0804">Transcription</keyword>
<evidence type="ECO:0000313" key="8">
    <source>
        <dbReference type="EMBL" id="KAK1388005.1"/>
    </source>
</evidence>
<dbReference type="AlphaFoldDB" id="A0AAD8MSP6"/>
<reference evidence="8" key="2">
    <citation type="submission" date="2023-05" db="EMBL/GenBank/DDBJ databases">
        <authorList>
            <person name="Schelkunov M.I."/>
        </authorList>
    </citation>
    <scope>NUCLEOTIDE SEQUENCE</scope>
    <source>
        <strain evidence="8">Hsosn_3</strain>
        <tissue evidence="8">Leaf</tissue>
    </source>
</reference>
<dbReference type="Pfam" id="PF03634">
    <property type="entry name" value="TCP"/>
    <property type="match status" value="1"/>
</dbReference>
<dbReference type="Proteomes" id="UP001237642">
    <property type="component" value="Unassembled WGS sequence"/>
</dbReference>
<protein>
    <recommendedName>
        <fullName evidence="7">TCP domain-containing protein</fullName>
    </recommendedName>
</protein>
<dbReference type="GO" id="GO:0005634">
    <property type="term" value="C:nucleus"/>
    <property type="evidence" value="ECO:0007669"/>
    <property type="project" value="UniProtKB-SubCell"/>
</dbReference>
<dbReference type="EMBL" id="JAUIZM010000004">
    <property type="protein sequence ID" value="KAK1388005.1"/>
    <property type="molecule type" value="Genomic_DNA"/>
</dbReference>
<dbReference type="GO" id="GO:0043565">
    <property type="term" value="F:sequence-specific DNA binding"/>
    <property type="evidence" value="ECO:0007669"/>
    <property type="project" value="TreeGrafter"/>
</dbReference>